<comment type="similarity">
    <text evidence="1">Belongs to the UPF0434 family.</text>
</comment>
<dbReference type="EMBL" id="KF113859">
    <property type="protein sequence ID" value="AGS82780.1"/>
    <property type="molecule type" value="Genomic_DNA"/>
</dbReference>
<sequence>MAFNKELLDILVDPVSKQPLTLTPEEDGLVCEATGMVYPIRDEIPVMLPEEAITLVDWKAGKRQAVSA</sequence>
<dbReference type="OMA" id="MRSTGRQ"/>
<organism evidence="2">
    <name type="scientific">Megalodesulfovibrio gigas</name>
    <name type="common">Desulfovibrio gigas</name>
    <dbReference type="NCBI Taxonomy" id="879"/>
    <lineage>
        <taxon>Bacteria</taxon>
        <taxon>Pseudomonadati</taxon>
        <taxon>Thermodesulfobacteriota</taxon>
        <taxon>Desulfovibrionia</taxon>
        <taxon>Desulfovibrionales</taxon>
        <taxon>Desulfovibrionaceae</taxon>
        <taxon>Megalodesulfovibrio</taxon>
    </lineage>
</organism>
<dbReference type="AlphaFoldDB" id="S5WDB0"/>
<dbReference type="PANTHER" id="PTHR33505">
    <property type="entry name" value="ZGC:162634"/>
    <property type="match status" value="1"/>
</dbReference>
<proteinExistence type="inferred from homology"/>
<dbReference type="SUPFAM" id="SSF158997">
    <property type="entry name" value="Trm112p-like"/>
    <property type="match status" value="1"/>
</dbReference>
<evidence type="ECO:0000256" key="1">
    <source>
        <dbReference type="HAMAP-Rule" id="MF_01187"/>
    </source>
</evidence>
<reference evidence="2" key="1">
    <citation type="journal article" date="2013" name="J. Bacteriol.">
        <title>Roles of HynAB and Ech, the only two hydrogenases found in the model sulfate reducer Desulfovibrio gigas.</title>
        <authorList>
            <person name="Morais-Silva F.O."/>
            <person name="Santos C.I."/>
            <person name="Rodrigues R."/>
            <person name="Pereira I.A."/>
            <person name="Rodrigues-Pousada C."/>
        </authorList>
    </citation>
    <scope>NUCLEOTIDE SEQUENCE</scope>
    <source>
        <strain evidence="2">ATCC 19364</strain>
    </source>
</reference>
<dbReference type="Pfam" id="PF03966">
    <property type="entry name" value="Trm112p"/>
    <property type="match status" value="1"/>
</dbReference>
<name>S5WDB0_MEGGA</name>
<dbReference type="HAMAP" id="MF_01187">
    <property type="entry name" value="UPF0434"/>
    <property type="match status" value="1"/>
</dbReference>
<protein>
    <recommendedName>
        <fullName evidence="1">UPF0434 protein</fullName>
    </recommendedName>
</protein>
<dbReference type="InterPro" id="IPR005651">
    <property type="entry name" value="Trm112-like"/>
</dbReference>
<dbReference type="Gene3D" id="2.20.25.10">
    <property type="match status" value="1"/>
</dbReference>
<accession>S5WDB0</accession>
<dbReference type="PANTHER" id="PTHR33505:SF4">
    <property type="entry name" value="PROTEIN PREY, MITOCHONDRIAL"/>
    <property type="match status" value="1"/>
</dbReference>
<evidence type="ECO:0000313" key="2">
    <source>
        <dbReference type="EMBL" id="AGS82780.1"/>
    </source>
</evidence>